<dbReference type="Pfam" id="PF09972">
    <property type="entry name" value="DUF2207"/>
    <property type="match status" value="1"/>
</dbReference>
<gene>
    <name evidence="5" type="ORF">IMZ28_05880</name>
</gene>
<evidence type="ECO:0000313" key="5">
    <source>
        <dbReference type="EMBL" id="QOR60996.1"/>
    </source>
</evidence>
<feature type="domain" description="DUF2207" evidence="3">
    <location>
        <begin position="21"/>
        <end position="216"/>
    </location>
</feature>
<dbReference type="Proteomes" id="UP000595074">
    <property type="component" value="Chromosome"/>
</dbReference>
<evidence type="ECO:0000313" key="6">
    <source>
        <dbReference type="Proteomes" id="UP000595074"/>
    </source>
</evidence>
<proteinExistence type="predicted"/>
<dbReference type="RefSeq" id="WP_197547667.1">
    <property type="nucleotide sequence ID" value="NZ_CP063164.1"/>
</dbReference>
<feature type="transmembrane region" description="Helical" evidence="2">
    <location>
        <begin position="397"/>
        <end position="418"/>
    </location>
</feature>
<dbReference type="AlphaFoldDB" id="A0A7M1S0T5"/>
<protein>
    <submittedName>
        <fullName evidence="5">DUF2207 domain-containing protein</fullName>
    </submittedName>
</protein>
<evidence type="ECO:0000259" key="4">
    <source>
        <dbReference type="Pfam" id="PF20990"/>
    </source>
</evidence>
<keyword evidence="2" id="KW-1133">Transmembrane helix</keyword>
<keyword evidence="6" id="KW-1185">Reference proteome</keyword>
<keyword evidence="2" id="KW-0472">Membrane</keyword>
<feature type="transmembrane region" description="Helical" evidence="2">
    <location>
        <begin position="242"/>
        <end position="258"/>
    </location>
</feature>
<organism evidence="5 6">
    <name type="scientific">Sulfurovum indicum</name>
    <dbReference type="NCBI Taxonomy" id="2779528"/>
    <lineage>
        <taxon>Bacteria</taxon>
        <taxon>Pseudomonadati</taxon>
        <taxon>Campylobacterota</taxon>
        <taxon>Epsilonproteobacteria</taxon>
        <taxon>Campylobacterales</taxon>
        <taxon>Sulfurovaceae</taxon>
        <taxon>Sulfurovum</taxon>
    </lineage>
</organism>
<dbReference type="KEGG" id="sinu:IMZ28_05880"/>
<feature type="compositionally biased region" description="Gly residues" evidence="1">
    <location>
        <begin position="598"/>
        <end position="621"/>
    </location>
</feature>
<evidence type="ECO:0000259" key="3">
    <source>
        <dbReference type="Pfam" id="PF09972"/>
    </source>
</evidence>
<dbReference type="Pfam" id="PF20990">
    <property type="entry name" value="DUF2207_C"/>
    <property type="match status" value="1"/>
</dbReference>
<dbReference type="EMBL" id="CP063164">
    <property type="protein sequence ID" value="QOR60996.1"/>
    <property type="molecule type" value="Genomic_DNA"/>
</dbReference>
<name>A0A7M1S0T5_9BACT</name>
<evidence type="ECO:0000256" key="1">
    <source>
        <dbReference type="SAM" id="MobiDB-lite"/>
    </source>
</evidence>
<feature type="region of interest" description="Disordered" evidence="1">
    <location>
        <begin position="587"/>
        <end position="621"/>
    </location>
</feature>
<feature type="transmembrane region" description="Helical" evidence="2">
    <location>
        <begin position="424"/>
        <end position="443"/>
    </location>
</feature>
<dbReference type="InterPro" id="IPR048389">
    <property type="entry name" value="YciQ-like_C"/>
</dbReference>
<reference evidence="5 6" key="1">
    <citation type="submission" date="2020-10" db="EMBL/GenBank/DDBJ databases">
        <title>The genome of sulfurovum sp.</title>
        <authorList>
            <person name="Xie S."/>
            <person name="Shao Z."/>
            <person name="Jiang L."/>
        </authorList>
    </citation>
    <scope>NUCLEOTIDE SEQUENCE [LARGE SCALE GENOMIC DNA]</scope>
    <source>
        <strain evidence="5 6">ST-419</strain>
    </source>
</reference>
<feature type="compositionally biased region" description="Low complexity" evidence="1">
    <location>
        <begin position="587"/>
        <end position="597"/>
    </location>
</feature>
<evidence type="ECO:0000256" key="2">
    <source>
        <dbReference type="SAM" id="Phobius"/>
    </source>
</evidence>
<keyword evidence="2" id="KW-0812">Transmembrane</keyword>
<feature type="transmembrane region" description="Helical" evidence="2">
    <location>
        <begin position="455"/>
        <end position="471"/>
    </location>
</feature>
<feature type="domain" description="Predicted membrane protein YciQ-like C-terminal" evidence="4">
    <location>
        <begin position="274"/>
        <end position="558"/>
    </location>
</feature>
<accession>A0A7M1S0T5</accession>
<sequence length="621" mass="69790">MKKFFFTLLLAGIVTHLFAEKIDRFDIDITVMQSGELSVIERIDYNFGNIRRHGIFRDIPYQIRYQGIVKDIGLYDFTVSMDGDPVSWEKNTVKSNYAGDTVRLKIGSASNYVTGKHLYEIRYRVKKGVLPAAQNEYSDAIRWNIIGSGWNIPVYNIKADFHLPHSLSQANIALSVYTGKYGATASSAITKWITPTHLQVNIKALSPYEGATVELAYPPDSLDQNGLDNVTPTLWERFLARWHWMALAGFLLYFFNIYKKYAGYEDKRSIAVQYEPPKGLSLLQSALLLDRYADNRDFAAAVLELAYLGYLKIEQRSQKTDPVLIRLKKTGSLTLNQKYLLNEVLFKEKNYFVMKKGTKENAEKLKRGFNYINNNLYTWSVAEGYMEENPKHTRNRFLAKSLIMLLPVVLLTLFSLYQALGADALFVLLFPLAFGAAGIYLFISQQNILAKIQGLLFAGTGVIPLVFIPQGDGLDFISLVFGPLGVLLAIIAAMLYTYKHIGRFTPKGAYVQKHLLGLKEFVKRVKQDEIKRRLAEDPLYLEKMLPYAMLFGQTKHWLDFFELFHLSTPAWYHGNLENMRSFDAAVQQAATPPAQNSGGSGFSGSGGFSGGGGGGGGGGSW</sequence>
<feature type="transmembrane region" description="Helical" evidence="2">
    <location>
        <begin position="477"/>
        <end position="498"/>
    </location>
</feature>
<dbReference type="InterPro" id="IPR018702">
    <property type="entry name" value="DUF2207"/>
</dbReference>